<dbReference type="EMBL" id="AP014879">
    <property type="protein sequence ID" value="BAV32785.1"/>
    <property type="molecule type" value="Genomic_DNA"/>
</dbReference>
<dbReference type="Gene3D" id="3.40.30.10">
    <property type="entry name" value="Glutaredoxin"/>
    <property type="match status" value="1"/>
</dbReference>
<reference evidence="3 4" key="1">
    <citation type="submission" date="2015-05" db="EMBL/GenBank/DDBJ databases">
        <title>Complete genome sequence of a sulfur-oxidizing gammaproteobacterium strain HA5.</title>
        <authorList>
            <person name="Miura A."/>
            <person name="Kojima H."/>
            <person name="Fukui M."/>
        </authorList>
    </citation>
    <scope>NUCLEOTIDE SEQUENCE [LARGE SCALE GENOMIC DNA]</scope>
    <source>
        <strain evidence="3 4">HA5</strain>
    </source>
</reference>
<evidence type="ECO:0000259" key="2">
    <source>
        <dbReference type="Pfam" id="PF03190"/>
    </source>
</evidence>
<dbReference type="Pfam" id="PF03190">
    <property type="entry name" value="Thioredox_DsbH"/>
    <property type="match status" value="1"/>
</dbReference>
<evidence type="ECO:0000313" key="4">
    <source>
        <dbReference type="Proteomes" id="UP000243180"/>
    </source>
</evidence>
<dbReference type="Gene3D" id="1.50.10.10">
    <property type="match status" value="1"/>
</dbReference>
<evidence type="ECO:0000256" key="1">
    <source>
        <dbReference type="SAM" id="SignalP"/>
    </source>
</evidence>
<dbReference type="SUPFAM" id="SSF52833">
    <property type="entry name" value="Thioredoxin-like"/>
    <property type="match status" value="1"/>
</dbReference>
<dbReference type="PIRSF" id="PIRSF006402">
    <property type="entry name" value="UCP006402_thioredoxin"/>
    <property type="match status" value="1"/>
</dbReference>
<dbReference type="InterPro" id="IPR024705">
    <property type="entry name" value="Ssp411"/>
</dbReference>
<keyword evidence="1" id="KW-0732">Signal</keyword>
<proteinExistence type="predicted"/>
<dbReference type="InParanoid" id="A0A1B4XDC4"/>
<dbReference type="Proteomes" id="UP000243180">
    <property type="component" value="Chromosome"/>
</dbReference>
<dbReference type="Gene3D" id="1.50.10.20">
    <property type="match status" value="1"/>
</dbReference>
<keyword evidence="4" id="KW-1185">Reference proteome</keyword>
<feature type="signal peptide" evidence="1">
    <location>
        <begin position="1"/>
        <end position="15"/>
    </location>
</feature>
<dbReference type="AlphaFoldDB" id="A0A1B4XDC4"/>
<name>A0A1B4XDC4_9GAMM</name>
<dbReference type="SUPFAM" id="SSF48208">
    <property type="entry name" value="Six-hairpin glycosidases"/>
    <property type="match status" value="1"/>
</dbReference>
<dbReference type="PANTHER" id="PTHR42899">
    <property type="entry name" value="SPERMATOGENESIS-ASSOCIATED PROTEIN 20"/>
    <property type="match status" value="1"/>
</dbReference>
<dbReference type="InterPro" id="IPR036249">
    <property type="entry name" value="Thioredoxin-like_sf"/>
</dbReference>
<gene>
    <name evidence="3" type="ORF">SCL_0463</name>
</gene>
<dbReference type="PANTHER" id="PTHR42899:SF1">
    <property type="entry name" value="SPERMATOGENESIS-ASSOCIATED PROTEIN 20"/>
    <property type="match status" value="1"/>
</dbReference>
<dbReference type="KEGG" id="slim:SCL_0463"/>
<dbReference type="GO" id="GO:0005975">
    <property type="term" value="P:carbohydrate metabolic process"/>
    <property type="evidence" value="ECO:0007669"/>
    <property type="project" value="InterPro"/>
</dbReference>
<feature type="domain" description="Spermatogenesis-associated protein 20-like TRX" evidence="2">
    <location>
        <begin position="24"/>
        <end position="183"/>
    </location>
</feature>
<sequence length="640" mass="71445">MLALAFLCLAGAADAAVKGQGGWRLAETSSPYLRMHRDNPVEWYPWGEEALSRARAENKPLFISIGYFTCHWCHVMERESFRNPEIARLLNSGFISIKVDREQRPDLDAAYMSFVVATQGYGGWPMTILATPDGTPFFGGTYFPPDDRANAPGLAPLLRKARALWDKDRRHVVEMSRQAAQQVKQTLAATPLAKLTNAPVEQARRQFRAQFDPHDGGFGLAPKFPQPAQLLFLLQDDDRHSAEMALYTLDRMAAGGIHDHIEGGFHRYATDAAWRVPHFEKMLYDQALIARAYLAAFRRTGDRKYAGVARQTLDFALENMRDARGGFHSALGADSAVSPKQPQQTEEGAYYVWEWKSLQQAIPDLALRQWAIARYGLKRDGNVIEGSPAELSEKNVLYAARSEKELAEQFGESAATVRARIDAVNRLLRSARRTRPALPRDDKIVTAWNAYMVTTLVEAGQLLEAPRYRRAAQETLQFILDKSYDQKRNVLYRDWREGKRGARGFAEDYAAMAEALLALHGLDGNQVWLATARKLTDAQIARFWDTAAGGFYGASADAGLWLRDKPAADHVIPSASAISVGNLLRLGWLTGARDYAEKAVRTAAWQGGVLRETPESMPYTLMRWPLLMAQAGASEGRKSP</sequence>
<dbReference type="InterPro" id="IPR008928">
    <property type="entry name" value="6-hairpin_glycosidase_sf"/>
</dbReference>
<dbReference type="InterPro" id="IPR004879">
    <property type="entry name" value="Ssp411-like_TRX"/>
</dbReference>
<protein>
    <recommendedName>
        <fullName evidence="2">Spermatogenesis-associated protein 20-like TRX domain-containing protein</fullName>
    </recommendedName>
</protein>
<feature type="chain" id="PRO_5012362314" description="Spermatogenesis-associated protein 20-like TRX domain-containing protein" evidence="1">
    <location>
        <begin position="16"/>
        <end position="640"/>
    </location>
</feature>
<dbReference type="CDD" id="cd02955">
    <property type="entry name" value="SSP411"/>
    <property type="match status" value="1"/>
</dbReference>
<accession>A0A1B4XDC4</accession>
<evidence type="ECO:0000313" key="3">
    <source>
        <dbReference type="EMBL" id="BAV32785.1"/>
    </source>
</evidence>
<dbReference type="InterPro" id="IPR012341">
    <property type="entry name" value="6hp_glycosidase-like_sf"/>
</dbReference>
<organism evidence="3 4">
    <name type="scientific">Sulfuricaulis limicola</name>
    <dbReference type="NCBI Taxonomy" id="1620215"/>
    <lineage>
        <taxon>Bacteria</taxon>
        <taxon>Pseudomonadati</taxon>
        <taxon>Pseudomonadota</taxon>
        <taxon>Gammaproteobacteria</taxon>
        <taxon>Acidiferrobacterales</taxon>
        <taxon>Acidiferrobacteraceae</taxon>
        <taxon>Sulfuricaulis</taxon>
    </lineage>
</organism>
<dbReference type="RefSeq" id="WP_172425888.1">
    <property type="nucleotide sequence ID" value="NZ_AP014879.1"/>
</dbReference>